<dbReference type="RefSeq" id="WP_013216824.1">
    <property type="nucleotide sequence ID" value="NC_014313.1"/>
</dbReference>
<dbReference type="InterPro" id="IPR013750">
    <property type="entry name" value="GHMP_kinase_C_dom"/>
</dbReference>
<dbReference type="SUPFAM" id="SSF54211">
    <property type="entry name" value="Ribosomal protein S5 domain 2-like"/>
    <property type="match status" value="1"/>
</dbReference>
<dbReference type="Proteomes" id="UP000002033">
    <property type="component" value="Chromosome"/>
</dbReference>
<comment type="pathway">
    <text evidence="10">Isoprenoid biosynthesis; isopentenyl diphosphate biosynthesis via DXP pathway; isopentenyl diphosphate from 1-deoxy-D-xylulose 5-phosphate: step 3/6.</text>
</comment>
<dbReference type="Pfam" id="PF00288">
    <property type="entry name" value="GHMP_kinases_N"/>
    <property type="match status" value="1"/>
</dbReference>
<dbReference type="NCBIfam" id="NF011202">
    <property type="entry name" value="PRK14608.1"/>
    <property type="match status" value="1"/>
</dbReference>
<dbReference type="PANTHER" id="PTHR43527">
    <property type="entry name" value="4-DIPHOSPHOCYTIDYL-2-C-METHYL-D-ERYTHRITOL KINASE, CHLOROPLASTIC"/>
    <property type="match status" value="1"/>
</dbReference>
<sequence length="288" mass="30032">MPKSEFAPAKINLTLEILGRRADGYHELRSLVAFAHDAGDVVTLAPGSSASVETSGSFAGDISGSNLVDKAISAFAAKVPGMKPPRLILDKNLPVASGIGGGSADAAATLRLLSKSYPGIADRDLHTIARALGADVPVCVRARPVIMTGVGETLEEIALPQEVYAVLVNPLIAVPSNKTAHVFAALGAAPLTAPPEAEPAPRLSNVRDVIAYAKARGNDLQAPAQKLFPEIETVLAELHRTEGALFAQLSGAGPTCFALFATKQEAVAGASALRQRQPNWWIRPTRLG</sequence>
<dbReference type="Gene3D" id="3.30.70.890">
    <property type="entry name" value="GHMP kinase, C-terminal domain"/>
    <property type="match status" value="1"/>
</dbReference>
<dbReference type="Pfam" id="PF08544">
    <property type="entry name" value="GHMP_kinases_C"/>
    <property type="match status" value="1"/>
</dbReference>
<comment type="function">
    <text evidence="10">Catalyzes the phosphorylation of the position 2 hydroxy group of 4-diphosphocytidyl-2C-methyl-D-erythritol.</text>
</comment>
<gene>
    <name evidence="10" type="primary">ispE</name>
    <name evidence="13" type="ordered locus">Hden_2869</name>
</gene>
<dbReference type="HOGENOM" id="CLU_053057_1_0_5"/>
<dbReference type="GO" id="GO:0050515">
    <property type="term" value="F:4-(cytidine 5'-diphospho)-2-C-methyl-D-erythritol kinase activity"/>
    <property type="evidence" value="ECO:0007669"/>
    <property type="project" value="UniProtKB-UniRule"/>
</dbReference>
<keyword evidence="6 10" id="KW-0418">Kinase</keyword>
<comment type="similarity">
    <text evidence="1 10">Belongs to the GHMP kinase family. IspE subfamily.</text>
</comment>
<dbReference type="GO" id="GO:0019288">
    <property type="term" value="P:isopentenyl diphosphate biosynthetic process, methylerythritol 4-phosphate pathway"/>
    <property type="evidence" value="ECO:0007669"/>
    <property type="project" value="UniProtKB-UniRule"/>
</dbReference>
<keyword evidence="8 10" id="KW-0414">Isoprene biosynthesis</keyword>
<keyword evidence="5 10" id="KW-0547">Nucleotide-binding</keyword>
<feature type="domain" description="GHMP kinase C-terminal" evidence="12">
    <location>
        <begin position="218"/>
        <end position="276"/>
    </location>
</feature>
<dbReference type="InterPro" id="IPR014721">
    <property type="entry name" value="Ribsml_uS5_D2-typ_fold_subgr"/>
</dbReference>
<dbReference type="InterPro" id="IPR004424">
    <property type="entry name" value="IspE"/>
</dbReference>
<dbReference type="AlphaFoldDB" id="D8JUN5"/>
<reference evidence="14" key="1">
    <citation type="journal article" date="2011" name="J. Bacteriol.">
        <title>Genome sequences of eight morphologically diverse alphaproteobacteria.</title>
        <authorList>
            <consortium name="US DOE Joint Genome Institute"/>
            <person name="Brown P.J."/>
            <person name="Kysela D.T."/>
            <person name="Buechlein A."/>
            <person name="Hemmerich C."/>
            <person name="Brun Y.V."/>
        </authorList>
    </citation>
    <scope>NUCLEOTIDE SEQUENCE [LARGE SCALE GENOMIC DNA]</scope>
    <source>
        <strain evidence="14">ATCC 51888 / DSM 1869 / NCIB 11706 / TK 0415</strain>
    </source>
</reference>
<dbReference type="PIRSF" id="PIRSF010376">
    <property type="entry name" value="IspE"/>
    <property type="match status" value="1"/>
</dbReference>
<organism evidence="13 14">
    <name type="scientific">Hyphomicrobium denitrificans (strain ATCC 51888 / DSM 1869 / NCIMB 11706 / TK 0415)</name>
    <dbReference type="NCBI Taxonomy" id="582899"/>
    <lineage>
        <taxon>Bacteria</taxon>
        <taxon>Pseudomonadati</taxon>
        <taxon>Pseudomonadota</taxon>
        <taxon>Alphaproteobacteria</taxon>
        <taxon>Hyphomicrobiales</taxon>
        <taxon>Hyphomicrobiaceae</taxon>
        <taxon>Hyphomicrobium</taxon>
    </lineage>
</organism>
<evidence type="ECO:0000256" key="9">
    <source>
        <dbReference type="ARBA" id="ARBA00032554"/>
    </source>
</evidence>
<evidence type="ECO:0000256" key="8">
    <source>
        <dbReference type="ARBA" id="ARBA00023229"/>
    </source>
</evidence>
<dbReference type="InterPro" id="IPR020568">
    <property type="entry name" value="Ribosomal_Su5_D2-typ_SF"/>
</dbReference>
<evidence type="ECO:0000259" key="11">
    <source>
        <dbReference type="Pfam" id="PF00288"/>
    </source>
</evidence>
<dbReference type="Gene3D" id="3.30.230.10">
    <property type="match status" value="1"/>
</dbReference>
<dbReference type="InterPro" id="IPR006204">
    <property type="entry name" value="GHMP_kinase_N_dom"/>
</dbReference>
<evidence type="ECO:0000256" key="7">
    <source>
        <dbReference type="ARBA" id="ARBA00022840"/>
    </source>
</evidence>
<evidence type="ECO:0000256" key="3">
    <source>
        <dbReference type="ARBA" id="ARBA00017473"/>
    </source>
</evidence>
<evidence type="ECO:0000256" key="10">
    <source>
        <dbReference type="HAMAP-Rule" id="MF_00061"/>
    </source>
</evidence>
<accession>D8JUN5</accession>
<dbReference type="GO" id="GO:0016114">
    <property type="term" value="P:terpenoid biosynthetic process"/>
    <property type="evidence" value="ECO:0007669"/>
    <property type="project" value="UniProtKB-UniRule"/>
</dbReference>
<dbReference type="GO" id="GO:0005524">
    <property type="term" value="F:ATP binding"/>
    <property type="evidence" value="ECO:0007669"/>
    <property type="project" value="UniProtKB-UniRule"/>
</dbReference>
<evidence type="ECO:0000256" key="2">
    <source>
        <dbReference type="ARBA" id="ARBA00012052"/>
    </source>
</evidence>
<dbReference type="OrthoDB" id="9809438at2"/>
<evidence type="ECO:0000256" key="5">
    <source>
        <dbReference type="ARBA" id="ARBA00022741"/>
    </source>
</evidence>
<dbReference type="EMBL" id="CP002083">
    <property type="protein sequence ID" value="ADJ24665.1"/>
    <property type="molecule type" value="Genomic_DNA"/>
</dbReference>
<evidence type="ECO:0000256" key="1">
    <source>
        <dbReference type="ARBA" id="ARBA00009684"/>
    </source>
</evidence>
<dbReference type="eggNOG" id="COG1947">
    <property type="taxonomic scope" value="Bacteria"/>
</dbReference>
<dbReference type="KEGG" id="hdn:Hden_2869"/>
<dbReference type="STRING" id="582899.Hden_2869"/>
<evidence type="ECO:0000259" key="12">
    <source>
        <dbReference type="Pfam" id="PF08544"/>
    </source>
</evidence>
<dbReference type="NCBIfam" id="TIGR00154">
    <property type="entry name" value="ispE"/>
    <property type="match status" value="1"/>
</dbReference>
<dbReference type="PANTHER" id="PTHR43527:SF2">
    <property type="entry name" value="4-DIPHOSPHOCYTIDYL-2-C-METHYL-D-ERYTHRITOL KINASE, CHLOROPLASTIC"/>
    <property type="match status" value="1"/>
</dbReference>
<evidence type="ECO:0000313" key="14">
    <source>
        <dbReference type="Proteomes" id="UP000002033"/>
    </source>
</evidence>
<feature type="domain" description="GHMP kinase N-terminal" evidence="11">
    <location>
        <begin position="66"/>
        <end position="140"/>
    </location>
</feature>
<evidence type="ECO:0000256" key="4">
    <source>
        <dbReference type="ARBA" id="ARBA00022679"/>
    </source>
</evidence>
<evidence type="ECO:0000313" key="13">
    <source>
        <dbReference type="EMBL" id="ADJ24665.1"/>
    </source>
</evidence>
<dbReference type="InterPro" id="IPR036554">
    <property type="entry name" value="GHMP_kinase_C_sf"/>
</dbReference>
<dbReference type="HAMAP" id="MF_00061">
    <property type="entry name" value="IspE"/>
    <property type="match status" value="1"/>
</dbReference>
<feature type="active site" evidence="10">
    <location>
        <position position="135"/>
    </location>
</feature>
<proteinExistence type="inferred from homology"/>
<comment type="catalytic activity">
    <reaction evidence="10">
        <text>4-CDP-2-C-methyl-D-erythritol + ATP = 4-CDP-2-C-methyl-D-erythritol 2-phosphate + ADP + H(+)</text>
        <dbReference type="Rhea" id="RHEA:18437"/>
        <dbReference type="ChEBI" id="CHEBI:15378"/>
        <dbReference type="ChEBI" id="CHEBI:30616"/>
        <dbReference type="ChEBI" id="CHEBI:57823"/>
        <dbReference type="ChEBI" id="CHEBI:57919"/>
        <dbReference type="ChEBI" id="CHEBI:456216"/>
        <dbReference type="EC" id="2.7.1.148"/>
    </reaction>
</comment>
<feature type="active site" evidence="10">
    <location>
        <position position="10"/>
    </location>
</feature>
<dbReference type="UniPathway" id="UPA00056">
    <property type="reaction ID" value="UER00094"/>
</dbReference>
<dbReference type="SUPFAM" id="SSF55060">
    <property type="entry name" value="GHMP Kinase, C-terminal domain"/>
    <property type="match status" value="1"/>
</dbReference>
<feature type="binding site" evidence="10">
    <location>
        <begin position="94"/>
        <end position="104"/>
    </location>
    <ligand>
        <name>ATP</name>
        <dbReference type="ChEBI" id="CHEBI:30616"/>
    </ligand>
</feature>
<evidence type="ECO:0000256" key="6">
    <source>
        <dbReference type="ARBA" id="ARBA00022777"/>
    </source>
</evidence>
<keyword evidence="4 10" id="KW-0808">Transferase</keyword>
<keyword evidence="7 10" id="KW-0067">ATP-binding</keyword>
<protein>
    <recommendedName>
        <fullName evidence="3 10">4-diphosphocytidyl-2-C-methyl-D-erythritol kinase</fullName>
        <shortName evidence="10">CMK</shortName>
        <ecNumber evidence="2 10">2.7.1.148</ecNumber>
    </recommendedName>
    <alternativeName>
        <fullName evidence="9 10">4-(cytidine-5'-diphospho)-2-C-methyl-D-erythritol kinase</fullName>
    </alternativeName>
</protein>
<name>D8JUN5_HYPDA</name>
<keyword evidence="14" id="KW-1185">Reference proteome</keyword>
<dbReference type="EC" id="2.7.1.148" evidence="2 10"/>